<gene>
    <name evidence="2" type="ORF">AELLOGFF_02186</name>
</gene>
<protein>
    <submittedName>
        <fullName evidence="2">Uncharacterized protein</fullName>
    </submittedName>
</protein>
<name>A0A5S9RAM9_MYCVN</name>
<feature type="compositionally biased region" description="Gly residues" evidence="1">
    <location>
        <begin position="42"/>
        <end position="58"/>
    </location>
</feature>
<evidence type="ECO:0000256" key="1">
    <source>
        <dbReference type="SAM" id="MobiDB-lite"/>
    </source>
</evidence>
<reference evidence="2 3" key="1">
    <citation type="submission" date="2019-11" db="EMBL/GenBank/DDBJ databases">
        <authorList>
            <person name="Holert J."/>
        </authorList>
    </citation>
    <scope>NUCLEOTIDE SEQUENCE [LARGE SCALE GENOMIC DNA]</scope>
    <source>
        <strain evidence="2">BC8_1</strain>
    </source>
</reference>
<accession>A0A5S9RAM9</accession>
<sequence>MPNRSSSEASSAAPSSIRATFCSPGIAGSDSLLITSINADAGGSGGPPGPGGAGGGIPTDGAGEVSTVGDATGGAGWLHPPSPSAAAIAAALQTATVRRTSVTNR</sequence>
<keyword evidence="3" id="KW-1185">Reference proteome</keyword>
<dbReference type="EMBL" id="CACSIP010000067">
    <property type="protein sequence ID" value="CAA0136842.1"/>
    <property type="molecule type" value="Genomic_DNA"/>
</dbReference>
<dbReference type="AlphaFoldDB" id="A0A5S9RAM9"/>
<feature type="region of interest" description="Disordered" evidence="1">
    <location>
        <begin position="36"/>
        <end position="82"/>
    </location>
</feature>
<evidence type="ECO:0000313" key="3">
    <source>
        <dbReference type="Proteomes" id="UP000430146"/>
    </source>
</evidence>
<proteinExistence type="predicted"/>
<dbReference type="Proteomes" id="UP000430146">
    <property type="component" value="Unassembled WGS sequence"/>
</dbReference>
<organism evidence="2 3">
    <name type="scientific">Mycolicibacterium vanbaalenii</name>
    <name type="common">Mycobacterium vanbaalenii</name>
    <dbReference type="NCBI Taxonomy" id="110539"/>
    <lineage>
        <taxon>Bacteria</taxon>
        <taxon>Bacillati</taxon>
        <taxon>Actinomycetota</taxon>
        <taxon>Actinomycetes</taxon>
        <taxon>Mycobacteriales</taxon>
        <taxon>Mycobacteriaceae</taxon>
        <taxon>Mycolicibacterium</taxon>
    </lineage>
</organism>
<evidence type="ECO:0000313" key="2">
    <source>
        <dbReference type="EMBL" id="CAA0136842.1"/>
    </source>
</evidence>